<gene>
    <name evidence="2" type="ORF">PENSUB_4544</name>
</gene>
<dbReference type="Proteomes" id="UP000186955">
    <property type="component" value="Unassembled WGS sequence"/>
</dbReference>
<organism evidence="2 3">
    <name type="scientific">Penicillium subrubescens</name>
    <dbReference type="NCBI Taxonomy" id="1316194"/>
    <lineage>
        <taxon>Eukaryota</taxon>
        <taxon>Fungi</taxon>
        <taxon>Dikarya</taxon>
        <taxon>Ascomycota</taxon>
        <taxon>Pezizomycotina</taxon>
        <taxon>Eurotiomycetes</taxon>
        <taxon>Eurotiomycetidae</taxon>
        <taxon>Eurotiales</taxon>
        <taxon>Aspergillaceae</taxon>
        <taxon>Penicillium</taxon>
    </lineage>
</organism>
<evidence type="ECO:0000313" key="2">
    <source>
        <dbReference type="EMBL" id="OKP10079.1"/>
    </source>
</evidence>
<sequence>MAPKRKSTDAAGRSASKKSKASTSTDNAPEVIPVPRSKRWSKGVSGSANADTEYRTMMTRNPGSAWEFVCQCRPITDADDDDDEDEEDEDEEGEGEGEPKKTGDRPPCDNGKTCLCTKPSADHPEHPYTLTLGGIQKFHTTSILCSLRDPDLFDMHIYNDFYGYGLQEVIGNLLLDFDEAKNDWKQQWYICEAVTLFFHRVDLAPLFMIDDSEGLEMFLHALRTMFLSMMATLERNDLLKPDSEIRNVGMIMGLLIGLGDFAEDFEGFDDLPKYIHAYAAKHKIVLRDLPEDSEPEEPVPATGKGSLPEPTAKKNDPWGFSAELKKLGKEQTLGGDRHDITTMSGPERKKANFEGKDPLAGEGIKALKAGLVMQMG</sequence>
<comment type="caution">
    <text evidence="2">The sequence shown here is derived from an EMBL/GenBank/DDBJ whole genome shotgun (WGS) entry which is preliminary data.</text>
</comment>
<proteinExistence type="predicted"/>
<feature type="compositionally biased region" description="Acidic residues" evidence="1">
    <location>
        <begin position="77"/>
        <end position="96"/>
    </location>
</feature>
<feature type="region of interest" description="Disordered" evidence="1">
    <location>
        <begin position="76"/>
        <end position="109"/>
    </location>
</feature>
<feature type="region of interest" description="Disordered" evidence="1">
    <location>
        <begin position="1"/>
        <end position="54"/>
    </location>
</feature>
<evidence type="ECO:0000313" key="3">
    <source>
        <dbReference type="Proteomes" id="UP000186955"/>
    </source>
</evidence>
<evidence type="ECO:0000256" key="1">
    <source>
        <dbReference type="SAM" id="MobiDB-lite"/>
    </source>
</evidence>
<feature type="compositionally biased region" description="Basic and acidic residues" evidence="1">
    <location>
        <begin position="97"/>
        <end position="107"/>
    </location>
</feature>
<dbReference type="OrthoDB" id="10037289at2759"/>
<feature type="compositionally biased region" description="Basic and acidic residues" evidence="1">
    <location>
        <begin position="323"/>
        <end position="358"/>
    </location>
</feature>
<accession>A0A1Q5UC88</accession>
<dbReference type="EMBL" id="MNBE01000398">
    <property type="protein sequence ID" value="OKP10079.1"/>
    <property type="molecule type" value="Genomic_DNA"/>
</dbReference>
<keyword evidence="3" id="KW-1185">Reference proteome</keyword>
<feature type="region of interest" description="Disordered" evidence="1">
    <location>
        <begin position="291"/>
        <end position="358"/>
    </location>
</feature>
<protein>
    <submittedName>
        <fullName evidence="2">Uncharacterized protein</fullName>
    </submittedName>
</protein>
<dbReference type="AlphaFoldDB" id="A0A1Q5UC88"/>
<reference evidence="2 3" key="1">
    <citation type="submission" date="2016-10" db="EMBL/GenBank/DDBJ databases">
        <title>Genome sequence of the ascomycete fungus Penicillium subrubescens.</title>
        <authorList>
            <person name="De Vries R.P."/>
            <person name="Peng M."/>
            <person name="Dilokpimol A."/>
            <person name="Hilden K."/>
            <person name="Makela M.R."/>
            <person name="Grigoriev I."/>
            <person name="Riley R."/>
            <person name="Granchi Z."/>
        </authorList>
    </citation>
    <scope>NUCLEOTIDE SEQUENCE [LARGE SCALE GENOMIC DNA]</scope>
    <source>
        <strain evidence="2 3">CBS 132785</strain>
    </source>
</reference>
<name>A0A1Q5UC88_9EURO</name>